<dbReference type="Proteomes" id="UP001500466">
    <property type="component" value="Unassembled WGS sequence"/>
</dbReference>
<accession>A0ABP9I3G4</accession>
<evidence type="ECO:0000256" key="3">
    <source>
        <dbReference type="ARBA" id="ARBA00022840"/>
    </source>
</evidence>
<dbReference type="InterPro" id="IPR008995">
    <property type="entry name" value="Mo/tungstate-bd_C_term_dom"/>
</dbReference>
<dbReference type="SUPFAM" id="SSF50331">
    <property type="entry name" value="MOP-like"/>
    <property type="match status" value="1"/>
</dbReference>
<dbReference type="PROSITE" id="PS50893">
    <property type="entry name" value="ABC_TRANSPORTER_2"/>
    <property type="match status" value="1"/>
</dbReference>
<dbReference type="SMART" id="SM00382">
    <property type="entry name" value="AAA"/>
    <property type="match status" value="1"/>
</dbReference>
<dbReference type="PROSITE" id="PS00211">
    <property type="entry name" value="ABC_TRANSPORTER_1"/>
    <property type="match status" value="1"/>
</dbReference>
<feature type="compositionally biased region" description="Low complexity" evidence="4">
    <location>
        <begin position="28"/>
        <end position="49"/>
    </location>
</feature>
<reference evidence="7" key="1">
    <citation type="journal article" date="2019" name="Int. J. Syst. Evol. Microbiol.">
        <title>The Global Catalogue of Microorganisms (GCM) 10K type strain sequencing project: providing services to taxonomists for standard genome sequencing and annotation.</title>
        <authorList>
            <consortium name="The Broad Institute Genomics Platform"/>
            <consortium name="The Broad Institute Genome Sequencing Center for Infectious Disease"/>
            <person name="Wu L."/>
            <person name="Ma J."/>
        </authorList>
    </citation>
    <scope>NUCLEOTIDE SEQUENCE [LARGE SCALE GENOMIC DNA]</scope>
    <source>
        <strain evidence="7">JCM 17986</strain>
    </source>
</reference>
<comment type="caution">
    <text evidence="6">The sequence shown here is derived from an EMBL/GenBank/DDBJ whole genome shotgun (WGS) entry which is preliminary data.</text>
</comment>
<organism evidence="6 7">
    <name type="scientific">Yinghuangia aomiensis</name>
    <dbReference type="NCBI Taxonomy" id="676205"/>
    <lineage>
        <taxon>Bacteria</taxon>
        <taxon>Bacillati</taxon>
        <taxon>Actinomycetota</taxon>
        <taxon>Actinomycetes</taxon>
        <taxon>Kitasatosporales</taxon>
        <taxon>Streptomycetaceae</taxon>
        <taxon>Yinghuangia</taxon>
    </lineage>
</organism>
<dbReference type="PANTHER" id="PTHR42781">
    <property type="entry name" value="SPERMIDINE/PUTRESCINE IMPORT ATP-BINDING PROTEIN POTA"/>
    <property type="match status" value="1"/>
</dbReference>
<sequence>MPAVPAVPAAPDKKPGSLIERPTDDMPAPRSADPAGSADAADAADSAGPAEPAAIGITGLTVRYGAVTALDSLDLHVARGETVALLGPSGSGKSTALKAVAGFLRPTAGRVTLAGRDVTHEPPNKRGIGVVVQNYALFPHMRVADNVAFGLRARRVPRAEVARQVAEALDMVGMAAYGRRYPRELSGGQQQRVAIARALAIRPPVLLLDEPLSALDAALRADLLGELQQLRADLPDVAIMYVTHDQTEALALADRIAVMRDARLVDLDVTGRLYRRPPSPFTAAFLGAANLLPARVVSDCAADAAGTQARVGNLTVAVDPSRAFRADDDALLVARPHTLTVAAPDAPGVLRARLTGTQWRGATYRLTCLLDDPVGTEVRCDVSSLDGVPSLGAAIGIALPDAPCVLVPTEAGT</sequence>
<feature type="domain" description="ABC transporter" evidence="5">
    <location>
        <begin position="55"/>
        <end position="286"/>
    </location>
</feature>
<dbReference type="SUPFAM" id="SSF52540">
    <property type="entry name" value="P-loop containing nucleoside triphosphate hydrolases"/>
    <property type="match status" value="1"/>
</dbReference>
<keyword evidence="7" id="KW-1185">Reference proteome</keyword>
<gene>
    <name evidence="6" type="ORF">GCM10023205_66470</name>
</gene>
<name>A0ABP9I3G4_9ACTN</name>
<evidence type="ECO:0000313" key="6">
    <source>
        <dbReference type="EMBL" id="GAA4986577.1"/>
    </source>
</evidence>
<evidence type="ECO:0000256" key="1">
    <source>
        <dbReference type="ARBA" id="ARBA00022448"/>
    </source>
</evidence>
<keyword evidence="2" id="KW-0547">Nucleotide-binding</keyword>
<dbReference type="InterPro" id="IPR003439">
    <property type="entry name" value="ABC_transporter-like_ATP-bd"/>
</dbReference>
<dbReference type="InterPro" id="IPR003593">
    <property type="entry name" value="AAA+_ATPase"/>
</dbReference>
<dbReference type="EMBL" id="BAABHS010000032">
    <property type="protein sequence ID" value="GAA4986577.1"/>
    <property type="molecule type" value="Genomic_DNA"/>
</dbReference>
<dbReference type="InterPro" id="IPR027417">
    <property type="entry name" value="P-loop_NTPase"/>
</dbReference>
<protein>
    <submittedName>
        <fullName evidence="6">ABC transporter ATP-binding protein</fullName>
    </submittedName>
</protein>
<dbReference type="PANTHER" id="PTHR42781:SF4">
    <property type="entry name" value="SPERMIDINE_PUTRESCINE IMPORT ATP-BINDING PROTEIN POTA"/>
    <property type="match status" value="1"/>
</dbReference>
<dbReference type="GO" id="GO:0005524">
    <property type="term" value="F:ATP binding"/>
    <property type="evidence" value="ECO:0007669"/>
    <property type="project" value="UniProtKB-KW"/>
</dbReference>
<dbReference type="InterPro" id="IPR050093">
    <property type="entry name" value="ABC_SmlMolc_Importer"/>
</dbReference>
<feature type="region of interest" description="Disordered" evidence="4">
    <location>
        <begin position="1"/>
        <end position="49"/>
    </location>
</feature>
<evidence type="ECO:0000313" key="7">
    <source>
        <dbReference type="Proteomes" id="UP001500466"/>
    </source>
</evidence>
<keyword evidence="1" id="KW-0813">Transport</keyword>
<feature type="compositionally biased region" description="Low complexity" evidence="4">
    <location>
        <begin position="1"/>
        <end position="10"/>
    </location>
</feature>
<dbReference type="Pfam" id="PF00005">
    <property type="entry name" value="ABC_tran"/>
    <property type="match status" value="1"/>
</dbReference>
<proteinExistence type="predicted"/>
<evidence type="ECO:0000256" key="4">
    <source>
        <dbReference type="SAM" id="MobiDB-lite"/>
    </source>
</evidence>
<dbReference type="RefSeq" id="WP_345679490.1">
    <property type="nucleotide sequence ID" value="NZ_BAABHS010000032.1"/>
</dbReference>
<keyword evidence="3 6" id="KW-0067">ATP-binding</keyword>
<evidence type="ECO:0000259" key="5">
    <source>
        <dbReference type="PROSITE" id="PS50893"/>
    </source>
</evidence>
<dbReference type="InterPro" id="IPR017871">
    <property type="entry name" value="ABC_transporter-like_CS"/>
</dbReference>
<evidence type="ECO:0000256" key="2">
    <source>
        <dbReference type="ARBA" id="ARBA00022741"/>
    </source>
</evidence>
<dbReference type="Gene3D" id="3.40.50.300">
    <property type="entry name" value="P-loop containing nucleotide triphosphate hydrolases"/>
    <property type="match status" value="1"/>
</dbReference>